<comment type="caution">
    <text evidence="8">The sequence shown here is derived from an EMBL/GenBank/DDBJ whole genome shotgun (WGS) entry which is preliminary data.</text>
</comment>
<feature type="transmembrane region" description="Helical" evidence="6">
    <location>
        <begin position="368"/>
        <end position="387"/>
    </location>
</feature>
<evidence type="ECO:0000256" key="3">
    <source>
        <dbReference type="ARBA" id="ARBA00022970"/>
    </source>
</evidence>
<dbReference type="OrthoDB" id="655540at2759"/>
<dbReference type="GO" id="GO:0015179">
    <property type="term" value="F:L-amino acid transmembrane transporter activity"/>
    <property type="evidence" value="ECO:0007669"/>
    <property type="project" value="TreeGrafter"/>
</dbReference>
<dbReference type="Proteomes" id="UP000015453">
    <property type="component" value="Unassembled WGS sequence"/>
</dbReference>
<feature type="transmembrane region" description="Helical" evidence="6">
    <location>
        <begin position="309"/>
        <end position="329"/>
    </location>
</feature>
<keyword evidence="5 6" id="KW-0472">Membrane</keyword>
<evidence type="ECO:0000313" key="8">
    <source>
        <dbReference type="EMBL" id="EPS62472.1"/>
    </source>
</evidence>
<keyword evidence="4 6" id="KW-1133">Transmembrane helix</keyword>
<feature type="transmembrane region" description="Helical" evidence="6">
    <location>
        <begin position="86"/>
        <end position="106"/>
    </location>
</feature>
<dbReference type="PANTHER" id="PTHR22950">
    <property type="entry name" value="AMINO ACID TRANSPORTER"/>
    <property type="match status" value="1"/>
</dbReference>
<dbReference type="Pfam" id="PF01490">
    <property type="entry name" value="Aa_trans"/>
    <property type="match status" value="1"/>
</dbReference>
<sequence length="394" mass="42339">DSVSRHSSTTFLKTCFNCLNALSGMGILSVSYALASGGWLSLILLILIAVCTYCTGVLIQKCMDMDPRIKTFQDIGLRAFGPKGKAMVSLAMNVELFMVTTGFLIFEGDNLHNLFPNVGFHVGGFSVGGKQTFVILVGLVMLPAVSLDDMSVMSYISASGVVASFVLIASIFWVGSLDGVGFREKGVLLDVKGIPTAVSLYAFCYGAHSVFPTLYISMRGEKKFRKVLIVCFMVSTASYASMAILGYLMFGKHLQSQITLNLPISKVSSRVAIYTALVNPLAKYPLLVKPIVCALESRLMSDPKRLLSIVIRSSLVVSTVVVAISIPFFGDLMSLVGALLGASVSIIIPCSCFLKISGSRFDFQSTSIWGMLAMGFVILVVGTYTAVRGIVAEY</sequence>
<proteinExistence type="predicted"/>
<dbReference type="EMBL" id="AUSU01006123">
    <property type="protein sequence ID" value="EPS62472.1"/>
    <property type="molecule type" value="Genomic_DNA"/>
</dbReference>
<evidence type="ECO:0000313" key="9">
    <source>
        <dbReference type="Proteomes" id="UP000015453"/>
    </source>
</evidence>
<feature type="transmembrane region" description="Helical" evidence="6">
    <location>
        <begin position="194"/>
        <end position="215"/>
    </location>
</feature>
<dbReference type="AlphaFoldDB" id="S8DRQ0"/>
<evidence type="ECO:0000259" key="7">
    <source>
        <dbReference type="Pfam" id="PF01490"/>
    </source>
</evidence>
<dbReference type="PANTHER" id="PTHR22950:SF705">
    <property type="entry name" value="AMINO ACID TRANSPORTER AVT1I-LIKE"/>
    <property type="match status" value="1"/>
</dbReference>
<comment type="subcellular location">
    <subcellularLocation>
        <location evidence="1">Membrane</location>
        <topology evidence="1">Multi-pass membrane protein</topology>
    </subcellularLocation>
</comment>
<accession>S8DRQ0</accession>
<feature type="transmembrane region" description="Helical" evidence="6">
    <location>
        <begin position="271"/>
        <end position="288"/>
    </location>
</feature>
<dbReference type="GO" id="GO:0005774">
    <property type="term" value="C:vacuolar membrane"/>
    <property type="evidence" value="ECO:0007669"/>
    <property type="project" value="TreeGrafter"/>
</dbReference>
<keyword evidence="3" id="KW-0029">Amino-acid transport</keyword>
<organism evidence="8 9">
    <name type="scientific">Genlisea aurea</name>
    <dbReference type="NCBI Taxonomy" id="192259"/>
    <lineage>
        <taxon>Eukaryota</taxon>
        <taxon>Viridiplantae</taxon>
        <taxon>Streptophyta</taxon>
        <taxon>Embryophyta</taxon>
        <taxon>Tracheophyta</taxon>
        <taxon>Spermatophyta</taxon>
        <taxon>Magnoliopsida</taxon>
        <taxon>eudicotyledons</taxon>
        <taxon>Gunneridae</taxon>
        <taxon>Pentapetalae</taxon>
        <taxon>asterids</taxon>
        <taxon>lamiids</taxon>
        <taxon>Lamiales</taxon>
        <taxon>Lentibulariaceae</taxon>
        <taxon>Genlisea</taxon>
    </lineage>
</organism>
<feature type="transmembrane region" description="Helical" evidence="6">
    <location>
        <begin position="227"/>
        <end position="251"/>
    </location>
</feature>
<feature type="transmembrane region" description="Helical" evidence="6">
    <location>
        <begin position="152"/>
        <end position="174"/>
    </location>
</feature>
<evidence type="ECO:0000256" key="1">
    <source>
        <dbReference type="ARBA" id="ARBA00004141"/>
    </source>
</evidence>
<feature type="transmembrane region" description="Helical" evidence="6">
    <location>
        <begin position="39"/>
        <end position="59"/>
    </location>
</feature>
<gene>
    <name evidence="8" type="ORF">M569_12318</name>
</gene>
<dbReference type="InterPro" id="IPR013057">
    <property type="entry name" value="AA_transpt_TM"/>
</dbReference>
<evidence type="ECO:0000256" key="5">
    <source>
        <dbReference type="ARBA" id="ARBA00023136"/>
    </source>
</evidence>
<feature type="transmembrane region" description="Helical" evidence="6">
    <location>
        <begin position="118"/>
        <end position="140"/>
    </location>
</feature>
<feature type="non-terminal residue" evidence="8">
    <location>
        <position position="1"/>
    </location>
</feature>
<name>S8DRQ0_9LAMI</name>
<keyword evidence="9" id="KW-1185">Reference proteome</keyword>
<feature type="domain" description="Amino acid transporter transmembrane" evidence="7">
    <location>
        <begin position="8"/>
        <end position="386"/>
    </location>
</feature>
<evidence type="ECO:0000256" key="6">
    <source>
        <dbReference type="SAM" id="Phobius"/>
    </source>
</evidence>
<protein>
    <recommendedName>
        <fullName evidence="7">Amino acid transporter transmembrane domain-containing protein</fullName>
    </recommendedName>
</protein>
<keyword evidence="3" id="KW-0813">Transport</keyword>
<evidence type="ECO:0000256" key="4">
    <source>
        <dbReference type="ARBA" id="ARBA00022989"/>
    </source>
</evidence>
<keyword evidence="2 6" id="KW-0812">Transmembrane</keyword>
<evidence type="ECO:0000256" key="2">
    <source>
        <dbReference type="ARBA" id="ARBA00022692"/>
    </source>
</evidence>
<feature type="transmembrane region" description="Helical" evidence="6">
    <location>
        <begin position="335"/>
        <end position="356"/>
    </location>
</feature>
<reference evidence="8 9" key="1">
    <citation type="journal article" date="2013" name="BMC Genomics">
        <title>The miniature genome of a carnivorous plant Genlisea aurea contains a low number of genes and short non-coding sequences.</title>
        <authorList>
            <person name="Leushkin E.V."/>
            <person name="Sutormin R.A."/>
            <person name="Nabieva E.R."/>
            <person name="Penin A.A."/>
            <person name="Kondrashov A.S."/>
            <person name="Logacheva M.D."/>
        </authorList>
    </citation>
    <scope>NUCLEOTIDE SEQUENCE [LARGE SCALE GENOMIC DNA]</scope>
</reference>